<dbReference type="EMBL" id="FLQY01000010">
    <property type="protein sequence ID" value="SBT03547.1"/>
    <property type="molecule type" value="Genomic_DNA"/>
</dbReference>
<accession>A0A1A8XGQ4</accession>
<name>A0A1A8XGQ4_9RHOO</name>
<dbReference type="InterPro" id="IPR037522">
    <property type="entry name" value="HD_GYP_dom"/>
</dbReference>
<keyword evidence="3" id="KW-1185">Reference proteome</keyword>
<dbReference type="PANTHER" id="PTHR43155:SF2">
    <property type="entry name" value="CYCLIC DI-GMP PHOSPHODIESTERASE PA4108"/>
    <property type="match status" value="1"/>
</dbReference>
<gene>
    <name evidence="2" type="ORF">PROAA_1070013</name>
</gene>
<evidence type="ECO:0000313" key="3">
    <source>
        <dbReference type="Proteomes" id="UP000199600"/>
    </source>
</evidence>
<dbReference type="SMART" id="SM00471">
    <property type="entry name" value="HDc"/>
    <property type="match status" value="1"/>
</dbReference>
<dbReference type="SUPFAM" id="SSF109604">
    <property type="entry name" value="HD-domain/PDEase-like"/>
    <property type="match status" value="1"/>
</dbReference>
<dbReference type="PANTHER" id="PTHR43155">
    <property type="entry name" value="CYCLIC DI-GMP PHOSPHODIESTERASE PA4108-RELATED"/>
    <property type="match status" value="1"/>
</dbReference>
<evidence type="ECO:0000313" key="2">
    <source>
        <dbReference type="EMBL" id="SBT03547.1"/>
    </source>
</evidence>
<dbReference type="GO" id="GO:0008081">
    <property type="term" value="F:phosphoric diester hydrolase activity"/>
    <property type="evidence" value="ECO:0007669"/>
    <property type="project" value="UniProtKB-ARBA"/>
</dbReference>
<dbReference type="NCBIfam" id="TIGR00277">
    <property type="entry name" value="HDIG"/>
    <property type="match status" value="1"/>
</dbReference>
<dbReference type="Gene3D" id="1.10.3210.10">
    <property type="entry name" value="Hypothetical protein af1432"/>
    <property type="match status" value="1"/>
</dbReference>
<dbReference type="RefSeq" id="WP_245664104.1">
    <property type="nucleotide sequence ID" value="NZ_FLQY01000010.1"/>
</dbReference>
<dbReference type="Pfam" id="PF11871">
    <property type="entry name" value="DUF3391"/>
    <property type="match status" value="1"/>
</dbReference>
<feature type="domain" description="HD-GYP" evidence="1">
    <location>
        <begin position="155"/>
        <end position="350"/>
    </location>
</feature>
<dbReference type="Proteomes" id="UP000199600">
    <property type="component" value="Unassembled WGS sequence"/>
</dbReference>
<protein>
    <submittedName>
        <fullName evidence="2">Metal dependent phosphohydrolase</fullName>
    </submittedName>
</protein>
<dbReference type="Pfam" id="PF13487">
    <property type="entry name" value="HD_5"/>
    <property type="match status" value="1"/>
</dbReference>
<dbReference type="CDD" id="cd00077">
    <property type="entry name" value="HDc"/>
    <property type="match status" value="1"/>
</dbReference>
<dbReference type="InterPro" id="IPR021812">
    <property type="entry name" value="DUF3391"/>
</dbReference>
<keyword evidence="2" id="KW-0378">Hydrolase</keyword>
<dbReference type="PROSITE" id="PS51832">
    <property type="entry name" value="HD_GYP"/>
    <property type="match status" value="1"/>
</dbReference>
<dbReference type="InterPro" id="IPR006675">
    <property type="entry name" value="HDIG_dom"/>
</dbReference>
<evidence type="ECO:0000259" key="1">
    <source>
        <dbReference type="PROSITE" id="PS51832"/>
    </source>
</evidence>
<proteinExistence type="predicted"/>
<dbReference type="AlphaFoldDB" id="A0A1A8XGQ4"/>
<organism evidence="2 3">
    <name type="scientific">Candidatus Propionivibrio aalborgensis</name>
    <dbReference type="NCBI Taxonomy" id="1860101"/>
    <lineage>
        <taxon>Bacteria</taxon>
        <taxon>Pseudomonadati</taxon>
        <taxon>Pseudomonadota</taxon>
        <taxon>Betaproteobacteria</taxon>
        <taxon>Rhodocyclales</taxon>
        <taxon>Rhodocyclaceae</taxon>
        <taxon>Propionivibrio</taxon>
    </lineage>
</organism>
<sequence>MLIANKNQQTRSTKKMLDYKEHFISVADLRIGLFVYIDLGWISHPFPLSSFKIHSPEQIATIRTLGIDRIRYSPEKSDPEPVAVETIKAAPAPVSPQEKERERRKLLLDEQNASLKVCERQYSQAAKSYKQLLEQAKAVPDKSFAQSRALVEGVIQQLQGLEETSIRLLSEQIGDRASLHSINVLVLSLLLGKACGLGEADLQELGIGALLHDIGKQELPSRLRWFDEQFSSAEKKLYQEHVRHGIALGIKMELPNAALQCIAQHHESASGNGYPMRLTGERISPLARIIALINQYDNLCNPGNPAAAQTPHEALSTIFTRLKGRFDAQTMSVFIRMMGVYPPGSAVQLTDDRYAMVVSVNSSRPLKPRLIIYNPHIPKAEALVVDLEQQASLGVKRSIKPMQLPRQALDYLSPRQHICYFFERASSLAGGEDTS</sequence>
<dbReference type="InterPro" id="IPR003607">
    <property type="entry name" value="HD/PDEase_dom"/>
</dbReference>
<reference evidence="2 3" key="1">
    <citation type="submission" date="2016-06" db="EMBL/GenBank/DDBJ databases">
        <authorList>
            <person name="Kjaerup R.B."/>
            <person name="Dalgaard T.S."/>
            <person name="Juul-Madsen H.R."/>
        </authorList>
    </citation>
    <scope>NUCLEOTIDE SEQUENCE [LARGE SCALE GENOMIC DNA]</scope>
    <source>
        <strain evidence="2">2</strain>
    </source>
</reference>